<dbReference type="InterPro" id="IPR012543">
    <property type="entry name" value="DUF1694"/>
</dbReference>
<dbReference type="SUPFAM" id="SSF160515">
    <property type="entry name" value="YueI-like"/>
    <property type="match status" value="1"/>
</dbReference>
<dbReference type="InterPro" id="IPR029064">
    <property type="entry name" value="Ribosomal_eL30-like_sf"/>
</dbReference>
<evidence type="ECO:0000313" key="1">
    <source>
        <dbReference type="EMBL" id="KIL48175.1"/>
    </source>
</evidence>
<dbReference type="Pfam" id="PF07997">
    <property type="entry name" value="DUF1694"/>
    <property type="match status" value="1"/>
</dbReference>
<gene>
    <name evidence="1" type="ORF">KP78_16220</name>
</gene>
<keyword evidence="2" id="KW-1185">Reference proteome</keyword>
<reference evidence="1 2" key="1">
    <citation type="submission" date="2015-01" db="EMBL/GenBank/DDBJ databases">
        <title>Genome sequencing of Jeotgalibacillus soli.</title>
        <authorList>
            <person name="Goh K.M."/>
            <person name="Chan K.-G."/>
            <person name="Yaakop A.S."/>
            <person name="Ee R."/>
            <person name="Gan H.M."/>
            <person name="Chan C.S."/>
        </authorList>
    </citation>
    <scope>NUCLEOTIDE SEQUENCE [LARGE SCALE GENOMIC DNA]</scope>
    <source>
        <strain evidence="1 2">P9</strain>
    </source>
</reference>
<dbReference type="PIRSF" id="PIRSF034303">
    <property type="entry name" value="DUF1694"/>
    <property type="match status" value="1"/>
</dbReference>
<dbReference type="EMBL" id="JXRP01000013">
    <property type="protein sequence ID" value="KIL48175.1"/>
    <property type="molecule type" value="Genomic_DNA"/>
</dbReference>
<proteinExistence type="predicted"/>
<dbReference type="OrthoDB" id="95278at2"/>
<sequence>MSEGKRTVDDYLQDGMYGAKETLPNERRLYLGTIRERVEIVLKQNQVRESTVYPEIEQALKRYPDLHLYLNGNMNYRFLSKYVQLASALGRSYTMVTNKEHNSEFGLVAAHADAAEKEVIEVPKRTAGSEELKSSGGFFSRLFKRNK</sequence>
<dbReference type="RefSeq" id="WP_041087783.1">
    <property type="nucleotide sequence ID" value="NZ_JXRP01000013.1"/>
</dbReference>
<dbReference type="PATRIC" id="fig|889306.3.peg.1629"/>
<protein>
    <recommendedName>
        <fullName evidence="3">DUF1694 domain-containing protein</fullName>
    </recommendedName>
</protein>
<name>A0A0C2RD22_9BACL</name>
<dbReference type="Proteomes" id="UP000031938">
    <property type="component" value="Unassembled WGS sequence"/>
</dbReference>
<evidence type="ECO:0000313" key="2">
    <source>
        <dbReference type="Proteomes" id="UP000031938"/>
    </source>
</evidence>
<dbReference type="STRING" id="889306.KP78_16220"/>
<accession>A0A0C2RD22</accession>
<evidence type="ECO:0008006" key="3">
    <source>
        <dbReference type="Google" id="ProtNLM"/>
    </source>
</evidence>
<comment type="caution">
    <text evidence="1">The sequence shown here is derived from an EMBL/GenBank/DDBJ whole genome shotgun (WGS) entry which is preliminary data.</text>
</comment>
<dbReference type="Gene3D" id="3.30.1330.30">
    <property type="match status" value="1"/>
</dbReference>
<dbReference type="AlphaFoldDB" id="A0A0C2RD22"/>
<organism evidence="1 2">
    <name type="scientific">Jeotgalibacillus soli</name>
    <dbReference type="NCBI Taxonomy" id="889306"/>
    <lineage>
        <taxon>Bacteria</taxon>
        <taxon>Bacillati</taxon>
        <taxon>Bacillota</taxon>
        <taxon>Bacilli</taxon>
        <taxon>Bacillales</taxon>
        <taxon>Caryophanaceae</taxon>
        <taxon>Jeotgalibacillus</taxon>
    </lineage>
</organism>